<reference evidence="13" key="1">
    <citation type="submission" date="2019-05" db="EMBL/GenBank/DDBJ databases">
        <title>Methanoculleus sp. FWC-SCC1, a methanogenic archaeon isolated from deep marine cold seep.</title>
        <authorList>
            <person name="Chen Y.-W."/>
            <person name="Chen S.-C."/>
            <person name="Teng N.-H."/>
            <person name="Lai M.-C."/>
        </authorList>
    </citation>
    <scope>NUCLEOTIDE SEQUENCE</scope>
    <source>
        <strain evidence="13">FWC-SCC1</strain>
    </source>
</reference>
<comment type="catalytic activity">
    <reaction evidence="1">
        <text>ATP + protein L-histidine = ADP + protein N-phospho-L-histidine.</text>
        <dbReference type="EC" id="2.7.13.3"/>
    </reaction>
</comment>
<keyword evidence="3 7" id="KW-0597">Phosphoprotein</keyword>
<dbReference type="InterPro" id="IPR036061">
    <property type="entry name" value="CheW-like_dom_sf"/>
</dbReference>
<comment type="caution">
    <text evidence="13">The sequence shown here is derived from an EMBL/GenBank/DDBJ whole genome shotgun (WGS) entry which is preliminary data.</text>
</comment>
<proteinExistence type="predicted"/>
<keyword evidence="4" id="KW-0808">Transferase</keyword>
<keyword evidence="14" id="KW-1185">Reference proteome</keyword>
<dbReference type="PROSITE" id="PS50894">
    <property type="entry name" value="HPT"/>
    <property type="match status" value="1"/>
</dbReference>
<dbReference type="SMART" id="SM00073">
    <property type="entry name" value="HPT"/>
    <property type="match status" value="1"/>
</dbReference>
<evidence type="ECO:0000256" key="7">
    <source>
        <dbReference type="PROSITE-ProRule" id="PRU00169"/>
    </source>
</evidence>
<keyword evidence="5" id="KW-0418">Kinase</keyword>
<evidence type="ECO:0000256" key="2">
    <source>
        <dbReference type="ARBA" id="ARBA00012438"/>
    </source>
</evidence>
<evidence type="ECO:0000259" key="10">
    <source>
        <dbReference type="PROSITE" id="PS50110"/>
    </source>
</evidence>
<gene>
    <name evidence="13" type="ORF">FGU65_01865</name>
</gene>
<dbReference type="SUPFAM" id="SSF52172">
    <property type="entry name" value="CheY-like"/>
    <property type="match status" value="1"/>
</dbReference>
<dbReference type="InterPro" id="IPR003594">
    <property type="entry name" value="HATPase_dom"/>
</dbReference>
<dbReference type="Gene3D" id="3.30.565.10">
    <property type="entry name" value="Histidine kinase-like ATPase, C-terminal domain"/>
    <property type="match status" value="1"/>
</dbReference>
<feature type="modified residue" description="Phosphohistidine" evidence="6">
    <location>
        <position position="54"/>
    </location>
</feature>
<feature type="domain" description="HPt" evidence="12">
    <location>
        <begin position="5"/>
        <end position="111"/>
    </location>
</feature>
<feature type="domain" description="Response regulatory" evidence="10">
    <location>
        <begin position="636"/>
        <end position="752"/>
    </location>
</feature>
<dbReference type="PROSITE" id="PS50109">
    <property type="entry name" value="HIS_KIN"/>
    <property type="match status" value="1"/>
</dbReference>
<feature type="domain" description="CheW-like" evidence="11">
    <location>
        <begin position="482"/>
        <end position="619"/>
    </location>
</feature>
<evidence type="ECO:0000259" key="12">
    <source>
        <dbReference type="PROSITE" id="PS50894"/>
    </source>
</evidence>
<evidence type="ECO:0000259" key="9">
    <source>
        <dbReference type="PROSITE" id="PS50109"/>
    </source>
</evidence>
<evidence type="ECO:0000256" key="1">
    <source>
        <dbReference type="ARBA" id="ARBA00000085"/>
    </source>
</evidence>
<feature type="region of interest" description="Disordered" evidence="8">
    <location>
        <begin position="141"/>
        <end position="161"/>
    </location>
</feature>
<evidence type="ECO:0000256" key="8">
    <source>
        <dbReference type="SAM" id="MobiDB-lite"/>
    </source>
</evidence>
<organism evidence="13 14">
    <name type="scientific">Methanoculleus frigidifontis</name>
    <dbReference type="NCBI Taxonomy" id="2584085"/>
    <lineage>
        <taxon>Archaea</taxon>
        <taxon>Methanobacteriati</taxon>
        <taxon>Methanobacteriota</taxon>
        <taxon>Stenosarchaea group</taxon>
        <taxon>Methanomicrobia</taxon>
        <taxon>Methanomicrobiales</taxon>
        <taxon>Methanomicrobiaceae</taxon>
        <taxon>Methanoculleus</taxon>
    </lineage>
</organism>
<evidence type="ECO:0000313" key="13">
    <source>
        <dbReference type="EMBL" id="MDN7023656.1"/>
    </source>
</evidence>
<dbReference type="InterPro" id="IPR005467">
    <property type="entry name" value="His_kinase_dom"/>
</dbReference>
<dbReference type="InterPro" id="IPR004358">
    <property type="entry name" value="Sig_transdc_His_kin-like_C"/>
</dbReference>
<dbReference type="SMART" id="SM00448">
    <property type="entry name" value="REC"/>
    <property type="match status" value="1"/>
</dbReference>
<dbReference type="InterPro" id="IPR036890">
    <property type="entry name" value="HATPase_C_sf"/>
</dbReference>
<dbReference type="Pfam" id="PF01627">
    <property type="entry name" value="Hpt"/>
    <property type="match status" value="1"/>
</dbReference>
<evidence type="ECO:0000256" key="3">
    <source>
        <dbReference type="ARBA" id="ARBA00022553"/>
    </source>
</evidence>
<dbReference type="SMART" id="SM00387">
    <property type="entry name" value="HATPase_c"/>
    <property type="match status" value="1"/>
</dbReference>
<dbReference type="Proteomes" id="UP001168338">
    <property type="component" value="Unassembled WGS sequence"/>
</dbReference>
<dbReference type="SUPFAM" id="SSF47226">
    <property type="entry name" value="Histidine-containing phosphotransfer domain, HPT domain"/>
    <property type="match status" value="1"/>
</dbReference>
<sequence length="757" mass="82640">MTGSDEEFERRLLETFREEAEEYLDAITEGLVELERAGASAGLPLIESVYRKTHSLKGAARAVNLRTIESVCQNIENIFALMKQGGTPPDAETYDRLHQAVTVVRMLLAWADDPSVPTTEVIAMLRESRLLLDGGKSVGAAAGPSPGQMAHPGQKDTAPEPKERGTVRIAAHKLDRLIAGADALLTTRLFLTQRMLELEDMFTRFSLWQWNYAQVGHDLRQLREATSETTGAALPPAFVLPLERTMEFLEYNREFVRLLQHDLGSHMRGTELDRSALEASTSEISDLIHDAVLVPIASILTPFSGFVREFSRTSGKAVEFIVEGGEVEVDRRILEAVADPLRHLIRNSIDHGIERPETRVQHGKPPAGTIRIWISPLTGSSVRIEVADDGRGIDGRVVRRAAVGKGLIGADEAGELTEDAAMRLIFRSGLSTSPFVTEISGRGLGLSIVEESVTRLGGTVGVVSTVGEGTTFTLAVPVNLATLRGVVVRSGRQIYVVPMQSVRQVSRVRREAILQQDRRPAIRFQGEVIEAIRLHEALGAAGASPLSDRHEQIPVVILSHGAGRIACMVDEVIRVQEIVVRPLGSQLRCVRLIEGAVILGNGNVALVLDPLELVQEALAAERSPLPAGPTGKVRRSVLVVEDSVTSRSLLQNLLERAGYYVETAADGMEGFAILKKHEFDIVISDVDMPVMDGFTLTEKIRANPRLARLPVVLVTSLDLPEDRDHGIAIGADAYIVKAGFKQPDLLDIIDSLMRGRH</sequence>
<dbReference type="SMART" id="SM00260">
    <property type="entry name" value="CheW"/>
    <property type="match status" value="1"/>
</dbReference>
<name>A0ABT8M6V9_9EURY</name>
<feature type="domain" description="Histidine kinase" evidence="9">
    <location>
        <begin position="277"/>
        <end position="480"/>
    </location>
</feature>
<dbReference type="Pfam" id="PF01584">
    <property type="entry name" value="CheW"/>
    <property type="match status" value="1"/>
</dbReference>
<dbReference type="PRINTS" id="PR00344">
    <property type="entry name" value="BCTRLSENSOR"/>
</dbReference>
<dbReference type="Gene3D" id="3.40.50.2300">
    <property type="match status" value="1"/>
</dbReference>
<evidence type="ECO:0000259" key="11">
    <source>
        <dbReference type="PROSITE" id="PS50851"/>
    </source>
</evidence>
<dbReference type="Gene3D" id="2.30.30.40">
    <property type="entry name" value="SH3 Domains"/>
    <property type="match status" value="1"/>
</dbReference>
<feature type="modified residue" description="4-aspartylphosphate" evidence="7">
    <location>
        <position position="685"/>
    </location>
</feature>
<dbReference type="EC" id="2.7.13.3" evidence="2"/>
<evidence type="ECO:0000256" key="4">
    <source>
        <dbReference type="ARBA" id="ARBA00022679"/>
    </source>
</evidence>
<dbReference type="CDD" id="cd00088">
    <property type="entry name" value="HPT"/>
    <property type="match status" value="1"/>
</dbReference>
<dbReference type="PROSITE" id="PS50110">
    <property type="entry name" value="RESPONSE_REGULATORY"/>
    <property type="match status" value="1"/>
</dbReference>
<dbReference type="InterPro" id="IPR008207">
    <property type="entry name" value="Sig_transdc_His_kin_Hpt_dom"/>
</dbReference>
<dbReference type="SUPFAM" id="SSF50341">
    <property type="entry name" value="CheW-like"/>
    <property type="match status" value="1"/>
</dbReference>
<dbReference type="InterPro" id="IPR036641">
    <property type="entry name" value="HPT_dom_sf"/>
</dbReference>
<evidence type="ECO:0000256" key="6">
    <source>
        <dbReference type="PROSITE-ProRule" id="PRU00110"/>
    </source>
</evidence>
<dbReference type="SUPFAM" id="SSF55874">
    <property type="entry name" value="ATPase domain of HSP90 chaperone/DNA topoisomerase II/histidine kinase"/>
    <property type="match status" value="1"/>
</dbReference>
<dbReference type="InterPro" id="IPR001789">
    <property type="entry name" value="Sig_transdc_resp-reg_receiver"/>
</dbReference>
<evidence type="ECO:0000256" key="5">
    <source>
        <dbReference type="ARBA" id="ARBA00022777"/>
    </source>
</evidence>
<evidence type="ECO:0000313" key="14">
    <source>
        <dbReference type="Proteomes" id="UP001168338"/>
    </source>
</evidence>
<dbReference type="InterPro" id="IPR002545">
    <property type="entry name" value="CheW-lke_dom"/>
</dbReference>
<dbReference type="Pfam" id="PF02518">
    <property type="entry name" value="HATPase_c"/>
    <property type="match status" value="1"/>
</dbReference>
<dbReference type="RefSeq" id="WP_301662702.1">
    <property type="nucleotide sequence ID" value="NZ_VCYH01000001.1"/>
</dbReference>
<dbReference type="InterPro" id="IPR051315">
    <property type="entry name" value="Bact_Chemotaxis_CheA"/>
</dbReference>
<dbReference type="InterPro" id="IPR011006">
    <property type="entry name" value="CheY-like_superfamily"/>
</dbReference>
<dbReference type="PANTHER" id="PTHR43395:SF1">
    <property type="entry name" value="CHEMOTAXIS PROTEIN CHEA"/>
    <property type="match status" value="1"/>
</dbReference>
<dbReference type="PROSITE" id="PS50851">
    <property type="entry name" value="CHEW"/>
    <property type="match status" value="1"/>
</dbReference>
<dbReference type="EMBL" id="VCYH01000001">
    <property type="protein sequence ID" value="MDN7023656.1"/>
    <property type="molecule type" value="Genomic_DNA"/>
</dbReference>
<protein>
    <recommendedName>
        <fullName evidence="2">histidine kinase</fullName>
        <ecNumber evidence="2">2.7.13.3</ecNumber>
    </recommendedName>
</protein>
<accession>A0ABT8M6V9</accession>
<dbReference type="PANTHER" id="PTHR43395">
    <property type="entry name" value="SENSOR HISTIDINE KINASE CHEA"/>
    <property type="match status" value="1"/>
</dbReference>
<dbReference type="Gene3D" id="1.20.120.160">
    <property type="entry name" value="HPT domain"/>
    <property type="match status" value="1"/>
</dbReference>
<dbReference type="Pfam" id="PF00072">
    <property type="entry name" value="Response_reg"/>
    <property type="match status" value="1"/>
</dbReference>